<dbReference type="KEGG" id="njp:NEJAP_3065"/>
<sequence>MSTALSAELTTPPLIGIYLKLTAVAFVWGGTFVAGHSLMQTLPPITAATARFFVAVILLIAWAYKTEGGLPKLTAQQLLVTFCLGATGVFLYNLCFFAALSTLPAGRTALLVSLNPITTALILGLLFGERLGITRWLGITLAFIGAAIIVTQGDLSGAAHDLSSAFGQGEIYMLCAVMSWATYTIIGRYALKGLSALVATTYAALWGLLLLTAAMLFNPPQINFAQLSWLSIGAIIYLGAFGTVICFVWYYQGVKAIGASRTVVFTNLVPVFGVLLAMLLLGEPILISMLLGGALVIGGVTLTNRSP</sequence>
<name>A0A7R6SWT1_9GAMM</name>
<evidence type="ECO:0000256" key="6">
    <source>
        <dbReference type="SAM" id="Phobius"/>
    </source>
</evidence>
<feature type="transmembrane region" description="Helical" evidence="6">
    <location>
        <begin position="229"/>
        <end position="251"/>
    </location>
</feature>
<dbReference type="InterPro" id="IPR050638">
    <property type="entry name" value="AA-Vitamin_Transporters"/>
</dbReference>
<feature type="transmembrane region" description="Helical" evidence="6">
    <location>
        <begin position="76"/>
        <end position="97"/>
    </location>
</feature>
<dbReference type="EMBL" id="AP014546">
    <property type="protein sequence ID" value="BBB31004.1"/>
    <property type="molecule type" value="Genomic_DNA"/>
</dbReference>
<evidence type="ECO:0000256" key="4">
    <source>
        <dbReference type="ARBA" id="ARBA00022989"/>
    </source>
</evidence>
<feature type="transmembrane region" description="Helical" evidence="6">
    <location>
        <begin position="45"/>
        <end position="64"/>
    </location>
</feature>
<dbReference type="Pfam" id="PF00892">
    <property type="entry name" value="EamA"/>
    <property type="match status" value="2"/>
</dbReference>
<protein>
    <recommendedName>
        <fullName evidence="7">EamA domain-containing protein</fullName>
    </recommendedName>
</protein>
<feature type="transmembrane region" description="Helical" evidence="6">
    <location>
        <begin position="197"/>
        <end position="217"/>
    </location>
</feature>
<reference evidence="8 9" key="1">
    <citation type="journal article" date="2008" name="Int. J. Syst. Evol. Microbiol.">
        <title>Neptunomonas japonica sp. nov., an Osedax japonicus symbiont-like bacterium isolated from sediment adjacent to sperm whale carcasses off Kagoshima, Japan.</title>
        <authorList>
            <person name="Miyazaki M."/>
            <person name="Nogi Y."/>
            <person name="Fujiwara Y."/>
            <person name="Kawato M."/>
            <person name="Kubokawa K."/>
            <person name="Horikoshi K."/>
        </authorList>
    </citation>
    <scope>NUCLEOTIDE SEQUENCE [LARGE SCALE GENOMIC DNA]</scope>
    <source>
        <strain evidence="8 9">JAMM 1380</strain>
    </source>
</reference>
<dbReference type="InterPro" id="IPR037185">
    <property type="entry name" value="EmrE-like"/>
</dbReference>
<dbReference type="InterPro" id="IPR000620">
    <property type="entry name" value="EamA_dom"/>
</dbReference>
<gene>
    <name evidence="8" type="ORF">NEJAP_3065</name>
</gene>
<dbReference type="Proteomes" id="UP000595332">
    <property type="component" value="Chromosome"/>
</dbReference>
<dbReference type="PANTHER" id="PTHR32322">
    <property type="entry name" value="INNER MEMBRANE TRANSPORTER"/>
    <property type="match status" value="1"/>
</dbReference>
<feature type="domain" description="EamA" evidence="7">
    <location>
        <begin position="20"/>
        <end position="151"/>
    </location>
</feature>
<evidence type="ECO:0000256" key="1">
    <source>
        <dbReference type="ARBA" id="ARBA00004141"/>
    </source>
</evidence>
<feature type="transmembrane region" description="Helical" evidence="6">
    <location>
        <begin position="15"/>
        <end position="33"/>
    </location>
</feature>
<feature type="transmembrane region" description="Helical" evidence="6">
    <location>
        <begin position="271"/>
        <end position="302"/>
    </location>
</feature>
<dbReference type="AlphaFoldDB" id="A0A7R6SWT1"/>
<keyword evidence="4 6" id="KW-1133">Transmembrane helix</keyword>
<evidence type="ECO:0000256" key="5">
    <source>
        <dbReference type="ARBA" id="ARBA00023136"/>
    </source>
</evidence>
<feature type="transmembrane region" description="Helical" evidence="6">
    <location>
        <begin position="133"/>
        <end position="150"/>
    </location>
</feature>
<feature type="transmembrane region" description="Helical" evidence="6">
    <location>
        <begin position="171"/>
        <end position="191"/>
    </location>
</feature>
<dbReference type="SUPFAM" id="SSF103481">
    <property type="entry name" value="Multidrug resistance efflux transporter EmrE"/>
    <property type="match status" value="2"/>
</dbReference>
<comment type="subcellular location">
    <subcellularLocation>
        <location evidence="1">Membrane</location>
        <topology evidence="1">Multi-pass membrane protein</topology>
    </subcellularLocation>
</comment>
<keyword evidence="9" id="KW-1185">Reference proteome</keyword>
<evidence type="ECO:0000256" key="2">
    <source>
        <dbReference type="ARBA" id="ARBA00007362"/>
    </source>
</evidence>
<evidence type="ECO:0000313" key="9">
    <source>
        <dbReference type="Proteomes" id="UP000595332"/>
    </source>
</evidence>
<evidence type="ECO:0000259" key="7">
    <source>
        <dbReference type="Pfam" id="PF00892"/>
    </source>
</evidence>
<feature type="domain" description="EamA" evidence="7">
    <location>
        <begin position="169"/>
        <end position="304"/>
    </location>
</feature>
<feature type="transmembrane region" description="Helical" evidence="6">
    <location>
        <begin position="109"/>
        <end position="127"/>
    </location>
</feature>
<proteinExistence type="inferred from homology"/>
<dbReference type="RefSeq" id="WP_201348139.1">
    <property type="nucleotide sequence ID" value="NZ_AP014546.1"/>
</dbReference>
<organism evidence="8 9">
    <name type="scientific">Neptunomonas japonica JAMM 1380</name>
    <dbReference type="NCBI Taxonomy" id="1441457"/>
    <lineage>
        <taxon>Bacteria</taxon>
        <taxon>Pseudomonadati</taxon>
        <taxon>Pseudomonadota</taxon>
        <taxon>Gammaproteobacteria</taxon>
        <taxon>Oceanospirillales</taxon>
        <taxon>Oceanospirillaceae</taxon>
        <taxon>Neptunomonas</taxon>
    </lineage>
</organism>
<accession>A0A7R6SWT1</accession>
<dbReference type="PANTHER" id="PTHR32322:SF2">
    <property type="entry name" value="EAMA DOMAIN-CONTAINING PROTEIN"/>
    <property type="match status" value="1"/>
</dbReference>
<keyword evidence="3 6" id="KW-0812">Transmembrane</keyword>
<evidence type="ECO:0000313" key="8">
    <source>
        <dbReference type="EMBL" id="BBB31004.1"/>
    </source>
</evidence>
<dbReference type="Gene3D" id="1.10.3730.20">
    <property type="match status" value="1"/>
</dbReference>
<evidence type="ECO:0000256" key="3">
    <source>
        <dbReference type="ARBA" id="ARBA00022692"/>
    </source>
</evidence>
<keyword evidence="5 6" id="KW-0472">Membrane</keyword>
<dbReference type="GO" id="GO:0016020">
    <property type="term" value="C:membrane"/>
    <property type="evidence" value="ECO:0007669"/>
    <property type="project" value="UniProtKB-SubCell"/>
</dbReference>
<comment type="similarity">
    <text evidence="2">Belongs to the EamA transporter family.</text>
</comment>